<name>A0A4Y3VWK8_9ACTN</name>
<dbReference type="OrthoDB" id="7055207at2"/>
<evidence type="ECO:0000313" key="1">
    <source>
        <dbReference type="EMBL" id="GEC10618.1"/>
    </source>
</evidence>
<dbReference type="AlphaFoldDB" id="A0A4Y3VWK8"/>
<accession>A0A4Y3VWK8</accession>
<protein>
    <submittedName>
        <fullName evidence="1">Uncharacterized protein</fullName>
    </submittedName>
</protein>
<evidence type="ECO:0000313" key="2">
    <source>
        <dbReference type="Proteomes" id="UP000317881"/>
    </source>
</evidence>
<proteinExistence type="predicted"/>
<organism evidence="1 2">
    <name type="scientific">Streptomyces spinoverrucosus</name>
    <dbReference type="NCBI Taxonomy" id="284043"/>
    <lineage>
        <taxon>Bacteria</taxon>
        <taxon>Bacillati</taxon>
        <taxon>Actinomycetota</taxon>
        <taxon>Actinomycetes</taxon>
        <taxon>Kitasatosporales</taxon>
        <taxon>Streptomycetaceae</taxon>
        <taxon>Streptomyces</taxon>
    </lineage>
</organism>
<keyword evidence="2" id="KW-1185">Reference proteome</keyword>
<reference evidence="1 2" key="1">
    <citation type="submission" date="2019-06" db="EMBL/GenBank/DDBJ databases">
        <title>Whole genome shotgun sequence of Streptomyces spinoverrucosus NBRC 14228.</title>
        <authorList>
            <person name="Hosoyama A."/>
            <person name="Uohara A."/>
            <person name="Ohji S."/>
            <person name="Ichikawa N."/>
        </authorList>
    </citation>
    <scope>NUCLEOTIDE SEQUENCE [LARGE SCALE GENOMIC DNA]</scope>
    <source>
        <strain evidence="1 2">NBRC 14228</strain>
    </source>
</reference>
<comment type="caution">
    <text evidence="1">The sequence shown here is derived from an EMBL/GenBank/DDBJ whole genome shotgun (WGS) entry which is preliminary data.</text>
</comment>
<dbReference type="Proteomes" id="UP000317881">
    <property type="component" value="Unassembled WGS sequence"/>
</dbReference>
<dbReference type="EMBL" id="BJND01000127">
    <property type="protein sequence ID" value="GEC10618.1"/>
    <property type="molecule type" value="Genomic_DNA"/>
</dbReference>
<sequence length="249" mass="25711">MTRWDDVFIAAAGPECLRSPAAGDDIDLVVHAWCGGRSRESRVAERTRLRAGCARTTALQVLSPADGGLAALHVAARYLSASDGLRAALVTAEHAVAPAGAASSRAVSERGATGAVVARGTGAARVLSTVFLGGLPEGAVFRADLPWHEPSSGRPRSGRFSLARWRRTPPPSARQGAVRLEGPEREAVALALGEAGATLSDAVRIVRASDQLAALSSLLKREHPHEASLVVLAGAGRGPDFGCAVLEPV</sequence>
<dbReference type="RefSeq" id="WP_141316289.1">
    <property type="nucleotide sequence ID" value="NZ_BJND01000127.1"/>
</dbReference>
<gene>
    <name evidence="1" type="ORF">SSP24_82730</name>
</gene>